<evidence type="ECO:0000256" key="2">
    <source>
        <dbReference type="ARBA" id="ARBA00022793"/>
    </source>
</evidence>
<comment type="cofactor">
    <cofactor evidence="1">
        <name>pyruvate</name>
        <dbReference type="ChEBI" id="CHEBI:15361"/>
    </cofactor>
</comment>
<keyword evidence="13" id="KW-1185">Reference proteome</keyword>
<dbReference type="STRING" id="1004.SAMN05661012_05802"/>
<keyword evidence="9" id="KW-0670">Pyruvate</keyword>
<evidence type="ECO:0000313" key="12">
    <source>
        <dbReference type="Proteomes" id="UP000183788"/>
    </source>
</evidence>
<dbReference type="SUPFAM" id="SSF56276">
    <property type="entry name" value="S-adenosylmethionine decarboxylase"/>
    <property type="match status" value="1"/>
</dbReference>
<keyword evidence="8" id="KW-0704">Schiff base</keyword>
<gene>
    <name evidence="10" type="ORF">SAMN05661012_05802</name>
    <name evidence="11" type="ORF">SR876_23125</name>
</gene>
<dbReference type="AlphaFoldDB" id="A0A1K1SNG7"/>
<keyword evidence="7" id="KW-0456">Lyase</keyword>
<dbReference type="PANTHER" id="PTHR33866">
    <property type="entry name" value="S-ADENOSYLMETHIONINE DECARBOXYLASE PROENZYME"/>
    <property type="match status" value="1"/>
</dbReference>
<keyword evidence="6" id="KW-0865">Zymogen</keyword>
<dbReference type="Proteomes" id="UP001326715">
    <property type="component" value="Chromosome"/>
</dbReference>
<dbReference type="OrthoDB" id="9793120at2"/>
<dbReference type="GO" id="GO:0004014">
    <property type="term" value="F:adenosylmethionine decarboxylase activity"/>
    <property type="evidence" value="ECO:0007669"/>
    <property type="project" value="InterPro"/>
</dbReference>
<dbReference type="Pfam" id="PF02675">
    <property type="entry name" value="AdoMet_dc"/>
    <property type="match status" value="1"/>
</dbReference>
<keyword evidence="3" id="KW-0068">Autocatalytic cleavage</keyword>
<reference evidence="11 13" key="2">
    <citation type="submission" date="2023-11" db="EMBL/GenBank/DDBJ databases">
        <title>MicrobeMod: A computational toolkit for identifying prokaryotic methylation and restriction-modification with nanopore sequencing.</title>
        <authorList>
            <person name="Crits-Christoph A."/>
            <person name="Kang S.C."/>
            <person name="Lee H."/>
            <person name="Ostrov N."/>
        </authorList>
    </citation>
    <scope>NUCLEOTIDE SEQUENCE [LARGE SCALE GENOMIC DNA]</scope>
    <source>
        <strain evidence="11 13">ATCC 23090</strain>
    </source>
</reference>
<protein>
    <submittedName>
        <fullName evidence="10">S-adenosylmethionine decarboxylase</fullName>
    </submittedName>
</protein>
<name>A0A1K1SNG7_9BACT</name>
<evidence type="ECO:0000256" key="4">
    <source>
        <dbReference type="ARBA" id="ARBA00023066"/>
    </source>
</evidence>
<dbReference type="GO" id="GO:0005829">
    <property type="term" value="C:cytosol"/>
    <property type="evidence" value="ECO:0007669"/>
    <property type="project" value="TreeGrafter"/>
</dbReference>
<reference evidence="10 12" key="1">
    <citation type="submission" date="2016-11" db="EMBL/GenBank/DDBJ databases">
        <authorList>
            <person name="Jaros S."/>
            <person name="Januszkiewicz K."/>
            <person name="Wedrychowicz H."/>
        </authorList>
    </citation>
    <scope>NUCLEOTIDE SEQUENCE [LARGE SCALE GENOMIC DNA]</scope>
    <source>
        <strain evidence="10 12">DSM 784</strain>
    </source>
</reference>
<evidence type="ECO:0000313" key="11">
    <source>
        <dbReference type="EMBL" id="WQG87823.1"/>
    </source>
</evidence>
<dbReference type="InterPro" id="IPR003826">
    <property type="entry name" value="AdoMetDC_fam_prok"/>
</dbReference>
<evidence type="ECO:0000256" key="8">
    <source>
        <dbReference type="ARBA" id="ARBA00023270"/>
    </source>
</evidence>
<dbReference type="GO" id="GO:0008295">
    <property type="term" value="P:spermidine biosynthetic process"/>
    <property type="evidence" value="ECO:0007669"/>
    <property type="project" value="UniProtKB-KW"/>
</dbReference>
<keyword evidence="2" id="KW-0210">Decarboxylase</keyword>
<dbReference type="EMBL" id="FPIZ01000027">
    <property type="protein sequence ID" value="SFW85857.1"/>
    <property type="molecule type" value="Genomic_DNA"/>
</dbReference>
<evidence type="ECO:0000256" key="6">
    <source>
        <dbReference type="ARBA" id="ARBA00023145"/>
    </source>
</evidence>
<evidence type="ECO:0000256" key="9">
    <source>
        <dbReference type="ARBA" id="ARBA00023317"/>
    </source>
</evidence>
<dbReference type="RefSeq" id="WP_143150925.1">
    <property type="nucleotide sequence ID" value="NZ_CP139972.1"/>
</dbReference>
<evidence type="ECO:0000256" key="5">
    <source>
        <dbReference type="ARBA" id="ARBA00023115"/>
    </source>
</evidence>
<proteinExistence type="predicted"/>
<dbReference type="InterPro" id="IPR016067">
    <property type="entry name" value="S-AdoMet_deCO2ase_core"/>
</dbReference>
<evidence type="ECO:0000256" key="3">
    <source>
        <dbReference type="ARBA" id="ARBA00022813"/>
    </source>
</evidence>
<keyword evidence="4" id="KW-0745">Spermidine biosynthesis</keyword>
<evidence type="ECO:0000313" key="10">
    <source>
        <dbReference type="EMBL" id="SFW85857.1"/>
    </source>
</evidence>
<dbReference type="Gene3D" id="3.60.90.10">
    <property type="entry name" value="S-adenosylmethionine decarboxylase"/>
    <property type="match status" value="1"/>
</dbReference>
<dbReference type="PANTHER" id="PTHR33866:SF2">
    <property type="entry name" value="S-ADENOSYLMETHIONINE DECARBOXYLASE PROENZYME"/>
    <property type="match status" value="1"/>
</dbReference>
<organism evidence="10 12">
    <name type="scientific">Chitinophaga sancti</name>
    <dbReference type="NCBI Taxonomy" id="1004"/>
    <lineage>
        <taxon>Bacteria</taxon>
        <taxon>Pseudomonadati</taxon>
        <taxon>Bacteroidota</taxon>
        <taxon>Chitinophagia</taxon>
        <taxon>Chitinophagales</taxon>
        <taxon>Chitinophagaceae</taxon>
        <taxon>Chitinophaga</taxon>
    </lineage>
</organism>
<sequence>MPYQPGLHLLTTVYSPRIDLLQHSSCWKTFIQGQIEQHQLTAVGQNIHDFPGGGFTAVHCLTESHVSIHTWPEYGLCTCDVFLSNFRKNNDLITEAIMQEILRFFEATRHESHSLRR</sequence>
<dbReference type="EMBL" id="CP140154">
    <property type="protein sequence ID" value="WQG87823.1"/>
    <property type="molecule type" value="Genomic_DNA"/>
</dbReference>
<keyword evidence="5" id="KW-0620">Polyamine biosynthesis</keyword>
<evidence type="ECO:0000256" key="1">
    <source>
        <dbReference type="ARBA" id="ARBA00001928"/>
    </source>
</evidence>
<evidence type="ECO:0000313" key="13">
    <source>
        <dbReference type="Proteomes" id="UP001326715"/>
    </source>
</evidence>
<accession>A0A1K1SNG7</accession>
<dbReference type="Proteomes" id="UP000183788">
    <property type="component" value="Unassembled WGS sequence"/>
</dbReference>
<evidence type="ECO:0000256" key="7">
    <source>
        <dbReference type="ARBA" id="ARBA00023239"/>
    </source>
</evidence>